<gene>
    <name evidence="6" type="ORF">METZ01_LOCUS482780</name>
</gene>
<keyword evidence="2 5" id="KW-0812">Transmembrane</keyword>
<sequence>AFMLPVATPPNAIVFGSSWVSVPQMSRAGLVLNFVGAGIVTTTVLLIVKGLFLS</sequence>
<evidence type="ECO:0000256" key="1">
    <source>
        <dbReference type="ARBA" id="ARBA00004141"/>
    </source>
</evidence>
<accession>A0A383CC08</accession>
<name>A0A383CC08_9ZZZZ</name>
<protein>
    <recommendedName>
        <fullName evidence="7">Citrate transporter-like domain-containing protein</fullName>
    </recommendedName>
</protein>
<evidence type="ECO:0008006" key="7">
    <source>
        <dbReference type="Google" id="ProtNLM"/>
    </source>
</evidence>
<dbReference type="AlphaFoldDB" id="A0A383CC08"/>
<keyword evidence="3 5" id="KW-1133">Transmembrane helix</keyword>
<organism evidence="6">
    <name type="scientific">marine metagenome</name>
    <dbReference type="NCBI Taxonomy" id="408172"/>
    <lineage>
        <taxon>unclassified sequences</taxon>
        <taxon>metagenomes</taxon>
        <taxon>ecological metagenomes</taxon>
    </lineage>
</organism>
<dbReference type="EMBL" id="UINC01207714">
    <property type="protein sequence ID" value="SVE29926.1"/>
    <property type="molecule type" value="Genomic_DNA"/>
</dbReference>
<evidence type="ECO:0000313" key="6">
    <source>
        <dbReference type="EMBL" id="SVE29926.1"/>
    </source>
</evidence>
<keyword evidence="4 5" id="KW-0472">Membrane</keyword>
<evidence type="ECO:0000256" key="4">
    <source>
        <dbReference type="ARBA" id="ARBA00023136"/>
    </source>
</evidence>
<evidence type="ECO:0000256" key="3">
    <source>
        <dbReference type="ARBA" id="ARBA00022989"/>
    </source>
</evidence>
<reference evidence="6" key="1">
    <citation type="submission" date="2018-05" db="EMBL/GenBank/DDBJ databases">
        <authorList>
            <person name="Lanie J.A."/>
            <person name="Ng W.-L."/>
            <person name="Kazmierczak K.M."/>
            <person name="Andrzejewski T.M."/>
            <person name="Davidsen T.M."/>
            <person name="Wayne K.J."/>
            <person name="Tettelin H."/>
            <person name="Glass J.I."/>
            <person name="Rusch D."/>
            <person name="Podicherti R."/>
            <person name="Tsui H.-C.T."/>
            <person name="Winkler M.E."/>
        </authorList>
    </citation>
    <scope>NUCLEOTIDE SEQUENCE</scope>
</reference>
<feature type="transmembrane region" description="Helical" evidence="5">
    <location>
        <begin position="30"/>
        <end position="52"/>
    </location>
</feature>
<proteinExistence type="predicted"/>
<dbReference type="InterPro" id="IPR001898">
    <property type="entry name" value="SLC13A/DASS"/>
</dbReference>
<feature type="non-terminal residue" evidence="6">
    <location>
        <position position="1"/>
    </location>
</feature>
<evidence type="ECO:0000256" key="2">
    <source>
        <dbReference type="ARBA" id="ARBA00022692"/>
    </source>
</evidence>
<comment type="subcellular location">
    <subcellularLocation>
        <location evidence="1">Membrane</location>
        <topology evidence="1">Multi-pass membrane protein</topology>
    </subcellularLocation>
</comment>
<dbReference type="GO" id="GO:0016020">
    <property type="term" value="C:membrane"/>
    <property type="evidence" value="ECO:0007669"/>
    <property type="project" value="UniProtKB-SubCell"/>
</dbReference>
<dbReference type="Pfam" id="PF00939">
    <property type="entry name" value="Na_sulph_symp"/>
    <property type="match status" value="1"/>
</dbReference>
<evidence type="ECO:0000256" key="5">
    <source>
        <dbReference type="SAM" id="Phobius"/>
    </source>
</evidence>
<dbReference type="GO" id="GO:0022857">
    <property type="term" value="F:transmembrane transporter activity"/>
    <property type="evidence" value="ECO:0007669"/>
    <property type="project" value="InterPro"/>
</dbReference>